<evidence type="ECO:0000313" key="1">
    <source>
        <dbReference type="EMBL" id="SDE47250.1"/>
    </source>
</evidence>
<dbReference type="AlphaFoldDB" id="A0A1G7D8C6"/>
<dbReference type="EMBL" id="FNAB01000018">
    <property type="protein sequence ID" value="SDE47250.1"/>
    <property type="molecule type" value="Genomic_DNA"/>
</dbReference>
<dbReference type="RefSeq" id="WP_072846433.1">
    <property type="nucleotide sequence ID" value="NZ_FNAB01000018.1"/>
</dbReference>
<evidence type="ECO:0000313" key="2">
    <source>
        <dbReference type="Proteomes" id="UP000199417"/>
    </source>
</evidence>
<reference evidence="1 2" key="1">
    <citation type="submission" date="2016-10" db="EMBL/GenBank/DDBJ databases">
        <authorList>
            <person name="de Groot N.N."/>
        </authorList>
    </citation>
    <scope>NUCLEOTIDE SEQUENCE [LARGE SCALE GENOMIC DNA]</scope>
    <source>
        <strain evidence="1 2">JCM 11308</strain>
    </source>
</reference>
<gene>
    <name evidence="1" type="ORF">SAMN05444580_11843</name>
</gene>
<dbReference type="STRING" id="168276.SAMN05444580_11843"/>
<keyword evidence="2" id="KW-1185">Reference proteome</keyword>
<name>A0A1G7D8C6_9NOCA</name>
<organism evidence="1 2">
    <name type="scientific">Rhodococcus tukisamuensis</name>
    <dbReference type="NCBI Taxonomy" id="168276"/>
    <lineage>
        <taxon>Bacteria</taxon>
        <taxon>Bacillati</taxon>
        <taxon>Actinomycetota</taxon>
        <taxon>Actinomycetes</taxon>
        <taxon>Mycobacteriales</taxon>
        <taxon>Nocardiaceae</taxon>
        <taxon>Rhodococcus</taxon>
    </lineage>
</organism>
<protein>
    <submittedName>
        <fullName evidence="1">Uncharacterized protein</fullName>
    </submittedName>
</protein>
<proteinExistence type="predicted"/>
<sequence length="286" mass="32013">MSDGVRGQAWRDELIRLGGSIHQDEAGPLSDEEDAVQQAGIDRYLAMLDALDGRAVDAETVEAILWSLHPLDDYGIYEAAYGVLSQADPATGGAATARVLPNWLESRGDHESIRTGSMFVTGSEDASRAFLTVTDTWGDAQRALVRRTLGRWVREDEQWEPIHEALGGTNSKPVLDPIPDDWPEDWRSAAEAFRESGRVDRAWTNEKDFPSNFDRVFAIMELGHGGRWREVPDFLNALLMRRRNELPKFIGALAALSDDRRERIVLAVEAARPDTAEYLRGLLEER</sequence>
<accession>A0A1G7D8C6</accession>
<dbReference type="Proteomes" id="UP000199417">
    <property type="component" value="Unassembled WGS sequence"/>
</dbReference>